<evidence type="ECO:0000259" key="1">
    <source>
        <dbReference type="Pfam" id="PF13649"/>
    </source>
</evidence>
<dbReference type="Proteomes" id="UP000323502">
    <property type="component" value="Unassembled WGS sequence"/>
</dbReference>
<evidence type="ECO:0000313" key="2">
    <source>
        <dbReference type="EMBL" id="MWC43110.1"/>
    </source>
</evidence>
<evidence type="ECO:0000313" key="4">
    <source>
        <dbReference type="Proteomes" id="UP000323502"/>
    </source>
</evidence>
<proteinExistence type="predicted"/>
<dbReference type="SUPFAM" id="SSF53335">
    <property type="entry name" value="S-adenosyl-L-methionine-dependent methyltransferases"/>
    <property type="match status" value="1"/>
</dbReference>
<reference evidence="3 4" key="1">
    <citation type="submission" date="2016-10" db="EMBL/GenBank/DDBJ databases">
        <authorList>
            <person name="Varghese N."/>
            <person name="Submissions S."/>
        </authorList>
    </citation>
    <scope>NUCLEOTIDE SEQUENCE [LARGE SCALE GENOMIC DNA]</scope>
    <source>
        <strain evidence="3 4">S7-754</strain>
    </source>
</reference>
<keyword evidence="4" id="KW-1185">Reference proteome</keyword>
<feature type="domain" description="Methyltransferase" evidence="1">
    <location>
        <begin position="60"/>
        <end position="148"/>
    </location>
</feature>
<dbReference type="RefSeq" id="WP_149682673.1">
    <property type="nucleotide sequence ID" value="NZ_FNBI01000005.1"/>
</dbReference>
<organism evidence="3 4">
    <name type="scientific">Sphingomonas carotinifaciens</name>
    <dbReference type="NCBI Taxonomy" id="1166323"/>
    <lineage>
        <taxon>Bacteria</taxon>
        <taxon>Pseudomonadati</taxon>
        <taxon>Pseudomonadota</taxon>
        <taxon>Alphaproteobacteria</taxon>
        <taxon>Sphingomonadales</taxon>
        <taxon>Sphingomonadaceae</taxon>
        <taxon>Sphingomonas</taxon>
    </lineage>
</organism>
<dbReference type="Gene3D" id="3.40.50.150">
    <property type="entry name" value="Vaccinia Virus protein VP39"/>
    <property type="match status" value="1"/>
</dbReference>
<name>A0A1G7N4I5_9SPHN</name>
<reference evidence="2 5" key="2">
    <citation type="submission" date="2019-12" db="EMBL/GenBank/DDBJ databases">
        <authorList>
            <person name="Zheng J."/>
        </authorList>
    </citation>
    <scope>NUCLEOTIDE SEQUENCE [LARGE SCALE GENOMIC DNA]</scope>
    <source>
        <strain evidence="2 5">DSM 27347</strain>
    </source>
</reference>
<sequence length="229" mass="25650">MSLATRAPGPELMDAEDLDPGTYRAVLHDLARVNTVTMARRPTLRFLDSVMRGRSTLRLLDVGFGDGDMLRSIAGWAKARGIVAQLVGIDLNPNSAGIAATQTGRDMPIDYRTGDYAALAGQEWDVIASSLVAHHMSEAELIAFLRFMEQEARVGWFVNDLHRHRFAHVGYPLLARAARWHPIVRHDGRLSIARSFRPAEWRDLLAAANISAAKIERRFPFRLCVARRR</sequence>
<dbReference type="InterPro" id="IPR029063">
    <property type="entry name" value="SAM-dependent_MTases_sf"/>
</dbReference>
<evidence type="ECO:0000313" key="5">
    <source>
        <dbReference type="Proteomes" id="UP000436801"/>
    </source>
</evidence>
<dbReference type="Proteomes" id="UP000436801">
    <property type="component" value="Unassembled WGS sequence"/>
</dbReference>
<gene>
    <name evidence="2" type="ORF">GQR91_05465</name>
    <name evidence="3" type="ORF">SAMN05216557_10537</name>
</gene>
<evidence type="ECO:0000313" key="3">
    <source>
        <dbReference type="EMBL" id="SDF68862.1"/>
    </source>
</evidence>
<dbReference type="EMBL" id="FNBI01000005">
    <property type="protein sequence ID" value="SDF68862.1"/>
    <property type="molecule type" value="Genomic_DNA"/>
</dbReference>
<dbReference type="AlphaFoldDB" id="A0A1G7N4I5"/>
<dbReference type="EMBL" id="WSUT01000005">
    <property type="protein sequence ID" value="MWC43110.1"/>
    <property type="molecule type" value="Genomic_DNA"/>
</dbReference>
<protein>
    <submittedName>
        <fullName evidence="3">2-polyprenyl-3-methyl-5-hydroxy-6-metoxy-1,4-benzoquinol methylase</fullName>
    </submittedName>
    <submittedName>
        <fullName evidence="2">Methyltransferase domain-containing protein</fullName>
    </submittedName>
</protein>
<dbReference type="OrthoDB" id="9800454at2"/>
<dbReference type="GO" id="GO:0032259">
    <property type="term" value="P:methylation"/>
    <property type="evidence" value="ECO:0007669"/>
    <property type="project" value="UniProtKB-KW"/>
</dbReference>
<accession>A0A1G7N4I5</accession>
<keyword evidence="3" id="KW-0489">Methyltransferase</keyword>
<dbReference type="Pfam" id="PF13649">
    <property type="entry name" value="Methyltransf_25"/>
    <property type="match status" value="1"/>
</dbReference>
<dbReference type="InterPro" id="IPR041698">
    <property type="entry name" value="Methyltransf_25"/>
</dbReference>
<dbReference type="CDD" id="cd02440">
    <property type="entry name" value="AdoMet_MTases"/>
    <property type="match status" value="1"/>
</dbReference>
<keyword evidence="2" id="KW-0808">Transferase</keyword>
<dbReference type="GO" id="GO:0008168">
    <property type="term" value="F:methyltransferase activity"/>
    <property type="evidence" value="ECO:0007669"/>
    <property type="project" value="UniProtKB-KW"/>
</dbReference>